<feature type="transmembrane region" description="Helical" evidence="5">
    <location>
        <begin position="58"/>
        <end position="75"/>
    </location>
</feature>
<gene>
    <name evidence="7" type="ORF">DFQ09_107147</name>
</gene>
<evidence type="ECO:0000313" key="7">
    <source>
        <dbReference type="EMBL" id="REE08468.1"/>
    </source>
</evidence>
<feature type="transmembrane region" description="Helical" evidence="5">
    <location>
        <begin position="351"/>
        <end position="371"/>
    </location>
</feature>
<dbReference type="RefSeq" id="WP_115811572.1">
    <property type="nucleotide sequence ID" value="NZ_QREI01000007.1"/>
</dbReference>
<dbReference type="Pfam" id="PF04932">
    <property type="entry name" value="Wzy_C"/>
    <property type="match status" value="1"/>
</dbReference>
<dbReference type="EMBL" id="QREI01000007">
    <property type="protein sequence ID" value="REE08468.1"/>
    <property type="molecule type" value="Genomic_DNA"/>
</dbReference>
<dbReference type="PANTHER" id="PTHR37422">
    <property type="entry name" value="TEICHURONIC ACID BIOSYNTHESIS PROTEIN TUAE"/>
    <property type="match status" value="1"/>
</dbReference>
<accession>A0A3D9LMB6</accession>
<comment type="caution">
    <text evidence="7">The sequence shown here is derived from an EMBL/GenBank/DDBJ whole genome shotgun (WGS) entry which is preliminary data.</text>
</comment>
<evidence type="ECO:0000256" key="2">
    <source>
        <dbReference type="ARBA" id="ARBA00022692"/>
    </source>
</evidence>
<evidence type="ECO:0000313" key="8">
    <source>
        <dbReference type="Proteomes" id="UP000256919"/>
    </source>
</evidence>
<feature type="transmembrane region" description="Helical" evidence="5">
    <location>
        <begin position="7"/>
        <end position="23"/>
    </location>
</feature>
<dbReference type="GO" id="GO:0016874">
    <property type="term" value="F:ligase activity"/>
    <property type="evidence" value="ECO:0007669"/>
    <property type="project" value="UniProtKB-KW"/>
</dbReference>
<keyword evidence="2 5" id="KW-0812">Transmembrane</keyword>
<sequence>MKKNLEYIYLTVFSLFCAVVPFTDLGEAIPNIILIVLIALFPFVVQKQNWRKILDKRFYTLYLLVFLLTIQLVIFKRWEDFKFVNNLWLVVLILISSIPIKNKLVPILSFIYGSLALLVISVINLVIHYKLSGQFNMTVGDHVSSILLGDRPYIGYVYVLSFCMCLYVATQVSKAKFLYYILALLFLIFLLIISARISLISIIIGVLAYFCYAKNRKKAGLIIITLCFFSVVMFSINPSLKKRFFISSTNYSLEQMVKFEPRYFIWSCANDIFFQNKSYLAGSGFVNINNELENCYVNRLDFADEKQQDFFVRSKFNTHNQFINFLLSAGVLMFLIFIIFFVLWLKLDYKSYYSFILLLSLILFCSVENVLTRQMGGELFALTLVFSTMISSKGQNHNNPSLK</sequence>
<feature type="transmembrane region" description="Helical" evidence="5">
    <location>
        <begin position="81"/>
        <end position="100"/>
    </location>
</feature>
<dbReference type="InterPro" id="IPR051533">
    <property type="entry name" value="WaaL-like"/>
</dbReference>
<dbReference type="InterPro" id="IPR007016">
    <property type="entry name" value="O-antigen_ligase-rel_domated"/>
</dbReference>
<evidence type="ECO:0000256" key="3">
    <source>
        <dbReference type="ARBA" id="ARBA00022989"/>
    </source>
</evidence>
<feature type="transmembrane region" description="Helical" evidence="5">
    <location>
        <begin position="177"/>
        <end position="207"/>
    </location>
</feature>
<feature type="transmembrane region" description="Helical" evidence="5">
    <location>
        <begin position="219"/>
        <end position="236"/>
    </location>
</feature>
<feature type="transmembrane region" description="Helical" evidence="5">
    <location>
        <begin position="29"/>
        <end position="46"/>
    </location>
</feature>
<comment type="subcellular location">
    <subcellularLocation>
        <location evidence="1">Membrane</location>
        <topology evidence="1">Multi-pass membrane protein</topology>
    </subcellularLocation>
</comment>
<evidence type="ECO:0000256" key="4">
    <source>
        <dbReference type="ARBA" id="ARBA00023136"/>
    </source>
</evidence>
<feature type="transmembrane region" description="Helical" evidence="5">
    <location>
        <begin position="153"/>
        <end position="170"/>
    </location>
</feature>
<keyword evidence="7" id="KW-0436">Ligase</keyword>
<reference evidence="7 8" key="1">
    <citation type="submission" date="2018-07" db="EMBL/GenBank/DDBJ databases">
        <title>Genomic Encyclopedia of Type Strains, Phase III (KMG-III): the genomes of soil and plant-associated and newly described type strains.</title>
        <authorList>
            <person name="Whitman W."/>
        </authorList>
    </citation>
    <scope>NUCLEOTIDE SEQUENCE [LARGE SCALE GENOMIC DNA]</scope>
    <source>
        <strain evidence="7 8">CECT 7948</strain>
    </source>
</reference>
<protein>
    <submittedName>
        <fullName evidence="7">O-antigen ligase-like membrane protein</fullName>
    </submittedName>
</protein>
<keyword evidence="4 5" id="KW-0472">Membrane</keyword>
<feature type="transmembrane region" description="Helical" evidence="5">
    <location>
        <begin position="107"/>
        <end position="127"/>
    </location>
</feature>
<dbReference type="OrthoDB" id="1424618at2"/>
<evidence type="ECO:0000259" key="6">
    <source>
        <dbReference type="Pfam" id="PF04932"/>
    </source>
</evidence>
<evidence type="ECO:0000256" key="1">
    <source>
        <dbReference type="ARBA" id="ARBA00004141"/>
    </source>
</evidence>
<keyword evidence="3 5" id="KW-1133">Transmembrane helix</keyword>
<keyword evidence="8" id="KW-1185">Reference proteome</keyword>
<evidence type="ECO:0000256" key="5">
    <source>
        <dbReference type="SAM" id="Phobius"/>
    </source>
</evidence>
<feature type="domain" description="O-antigen ligase-related" evidence="6">
    <location>
        <begin position="182"/>
        <end position="338"/>
    </location>
</feature>
<name>A0A3D9LMB6_9FLAO</name>
<organism evidence="7 8">
    <name type="scientific">Winogradskyella pacifica</name>
    <dbReference type="NCBI Taxonomy" id="664642"/>
    <lineage>
        <taxon>Bacteria</taxon>
        <taxon>Pseudomonadati</taxon>
        <taxon>Bacteroidota</taxon>
        <taxon>Flavobacteriia</taxon>
        <taxon>Flavobacteriales</taxon>
        <taxon>Flavobacteriaceae</taxon>
        <taxon>Winogradskyella</taxon>
    </lineage>
</organism>
<feature type="transmembrane region" description="Helical" evidence="5">
    <location>
        <begin position="322"/>
        <end position="345"/>
    </location>
</feature>
<dbReference type="PANTHER" id="PTHR37422:SF13">
    <property type="entry name" value="LIPOPOLYSACCHARIDE BIOSYNTHESIS PROTEIN PA4999-RELATED"/>
    <property type="match status" value="1"/>
</dbReference>
<dbReference type="GO" id="GO:0016020">
    <property type="term" value="C:membrane"/>
    <property type="evidence" value="ECO:0007669"/>
    <property type="project" value="UniProtKB-SubCell"/>
</dbReference>
<proteinExistence type="predicted"/>
<dbReference type="AlphaFoldDB" id="A0A3D9LMB6"/>
<dbReference type="Proteomes" id="UP000256919">
    <property type="component" value="Unassembled WGS sequence"/>
</dbReference>